<accession>A0AAW8JIV6</accession>
<name>A0AAW8JIV6_9GAMM</name>
<keyword evidence="1" id="KW-0732">Signal</keyword>
<dbReference type="Pfam" id="PF03922">
    <property type="entry name" value="OmpW"/>
    <property type="match status" value="1"/>
</dbReference>
<evidence type="ECO:0000256" key="1">
    <source>
        <dbReference type="SAM" id="SignalP"/>
    </source>
</evidence>
<proteinExistence type="predicted"/>
<gene>
    <name evidence="2" type="ORF">RFH51_14680</name>
</gene>
<dbReference type="InterPro" id="IPR011250">
    <property type="entry name" value="OMP/PagP_B-barrel"/>
</dbReference>
<dbReference type="PANTHER" id="PTHR36920">
    <property type="match status" value="1"/>
</dbReference>
<dbReference type="GO" id="GO:0055085">
    <property type="term" value="P:transmembrane transport"/>
    <property type="evidence" value="ECO:0007669"/>
    <property type="project" value="TreeGrafter"/>
</dbReference>
<dbReference type="SUPFAM" id="SSF56925">
    <property type="entry name" value="OMPA-like"/>
    <property type="match status" value="1"/>
</dbReference>
<reference evidence="2" key="1">
    <citation type="submission" date="2023-08" db="EMBL/GenBank/DDBJ databases">
        <title>Emergence of clinically-relevant ST2 carbapenem-resistant Acinetobacter baumannii strains in hospital sewages in Zhejiang, East of China.</title>
        <authorList>
            <person name="Kaichao C."/>
            <person name="Zhang R."/>
        </authorList>
    </citation>
    <scope>NUCLEOTIDE SEQUENCE</scope>
    <source>
        <strain evidence="2">M-SY-60</strain>
    </source>
</reference>
<dbReference type="PANTHER" id="PTHR36920:SF1">
    <property type="entry name" value="OUTER MEMBRANE PROTEIN W"/>
    <property type="match status" value="1"/>
</dbReference>
<dbReference type="InterPro" id="IPR005618">
    <property type="entry name" value="OMPW"/>
</dbReference>
<organism evidence="2 3">
    <name type="scientific">Acinetobacter gerneri</name>
    <dbReference type="NCBI Taxonomy" id="202952"/>
    <lineage>
        <taxon>Bacteria</taxon>
        <taxon>Pseudomonadati</taxon>
        <taxon>Pseudomonadota</taxon>
        <taxon>Gammaproteobacteria</taxon>
        <taxon>Moraxellales</taxon>
        <taxon>Moraxellaceae</taxon>
        <taxon>Acinetobacter</taxon>
    </lineage>
</organism>
<protein>
    <submittedName>
        <fullName evidence="2">OmpW family outer membrane protein</fullName>
    </submittedName>
</protein>
<dbReference type="AlphaFoldDB" id="A0AAW8JIV6"/>
<feature type="signal peptide" evidence="1">
    <location>
        <begin position="1"/>
        <end position="23"/>
    </location>
</feature>
<dbReference type="RefSeq" id="WP_308957004.1">
    <property type="nucleotide sequence ID" value="NZ_JAVICY010000026.1"/>
</dbReference>
<evidence type="ECO:0000313" key="3">
    <source>
        <dbReference type="Proteomes" id="UP001243195"/>
    </source>
</evidence>
<dbReference type="Proteomes" id="UP001243195">
    <property type="component" value="Unassembled WGS sequence"/>
</dbReference>
<dbReference type="GO" id="GO:0019867">
    <property type="term" value="C:outer membrane"/>
    <property type="evidence" value="ECO:0007669"/>
    <property type="project" value="InterPro"/>
</dbReference>
<feature type="chain" id="PRO_5043992783" evidence="1">
    <location>
        <begin position="24"/>
        <end position="382"/>
    </location>
</feature>
<sequence>MKKVILYLATSASIFGVSGHLFADSPYFSLKDGDGFKRFSISAGWLHAAPQGDPNPININTMVSEGSKSKVGDVTIDSVLGAIDQSTADGKKKYDTLNSLANNILVKPLITHKGDDGKTYLNSEVAGEATINGLSGWTAQGTGLKADDVDTFGIMSNYFFTDNISLEIKAGVPPKVDIKGEGQIIAPLSGTDTPGKVGGIIDAGTILGGDLPLKKDLPITNLAQSKKAASATAWLPAAELHYQFGKTGVNKFRPYVGVGVMYAHFTHLKLDDAIGNDLIAAGHMIQNVLDGKAGAALDGKTSSANPKIKVEADDAWAPIATLGATYDFNPNWFAVGSVSYAPMSGDAKITITDSNTGKQLINAKTKIDIDPLITYVGVGYRF</sequence>
<comment type="caution">
    <text evidence="2">The sequence shown here is derived from an EMBL/GenBank/DDBJ whole genome shotgun (WGS) entry which is preliminary data.</text>
</comment>
<evidence type="ECO:0000313" key="2">
    <source>
        <dbReference type="EMBL" id="MDQ9072701.1"/>
    </source>
</evidence>
<dbReference type="EMBL" id="JAVIDA010000024">
    <property type="protein sequence ID" value="MDQ9072701.1"/>
    <property type="molecule type" value="Genomic_DNA"/>
</dbReference>
<dbReference type="Gene3D" id="2.40.160.20">
    <property type="match status" value="1"/>
</dbReference>